<organism evidence="3 4">
    <name type="scientific">Streptomyces laurentii</name>
    <dbReference type="NCBI Taxonomy" id="39478"/>
    <lineage>
        <taxon>Bacteria</taxon>
        <taxon>Bacillati</taxon>
        <taxon>Actinomycetota</taxon>
        <taxon>Actinomycetes</taxon>
        <taxon>Kitasatosporales</taxon>
        <taxon>Streptomycetaceae</taxon>
        <taxon>Streptomyces</taxon>
    </lineage>
</organism>
<feature type="transmembrane region" description="Helical" evidence="2">
    <location>
        <begin position="82"/>
        <end position="104"/>
    </location>
</feature>
<keyword evidence="2" id="KW-0472">Membrane</keyword>
<keyword evidence="2" id="KW-0812">Transmembrane</keyword>
<dbReference type="AlphaFoldDB" id="A0A160P1V2"/>
<dbReference type="RefSeq" id="WP_359872629.1">
    <property type="nucleotide sequence ID" value="NZ_JBEYHT010000003.1"/>
</dbReference>
<gene>
    <name evidence="3" type="ORF">SLA_4535</name>
</gene>
<evidence type="ECO:0000256" key="2">
    <source>
        <dbReference type="SAM" id="Phobius"/>
    </source>
</evidence>
<evidence type="ECO:0000256" key="1">
    <source>
        <dbReference type="SAM" id="MobiDB-lite"/>
    </source>
</evidence>
<feature type="region of interest" description="Disordered" evidence="1">
    <location>
        <begin position="152"/>
        <end position="171"/>
    </location>
</feature>
<sequence length="328" mass="34684">MHPAEPSGGEATLNSLSAQVSQTNSTVNEIKSKLEGDISSKIADIHKEATKAPVTEWLEAAGLGGVAAGVEKIKEGEGFKVFAPYFASALSGLLIPAIGLLMLANFRNFQRLLQGGILNGVSRITGGRFARNQILAMNDNGTFPRLQDRDQVRTREESAGGLGSLANPPAASTLQPLRDALADLNPKIGEFNREVRELPNARSLAKTADSIERIKAAVTGVDASKITQTASALNQFDPGKIPDPRKLDKVNKAMNQADPNKMQQVAKAGGKLVGAQRHLDPERWRQLPKAATLSSAAKSAERLAKAGGQVAQAFNSLKNAARDAAAAI</sequence>
<accession>A0A160P1V2</accession>
<name>A0A160P1V2_STRLU</name>
<evidence type="ECO:0000313" key="3">
    <source>
        <dbReference type="EMBL" id="BAU85419.1"/>
    </source>
</evidence>
<evidence type="ECO:0000313" key="4">
    <source>
        <dbReference type="Proteomes" id="UP000217676"/>
    </source>
</evidence>
<protein>
    <submittedName>
        <fullName evidence="3">Uncharacterized protein</fullName>
    </submittedName>
</protein>
<keyword evidence="4" id="KW-1185">Reference proteome</keyword>
<dbReference type="KEGG" id="slau:SLA_4535"/>
<keyword evidence="2" id="KW-1133">Transmembrane helix</keyword>
<dbReference type="EMBL" id="AP017424">
    <property type="protein sequence ID" value="BAU85419.1"/>
    <property type="molecule type" value="Genomic_DNA"/>
</dbReference>
<dbReference type="Proteomes" id="UP000217676">
    <property type="component" value="Chromosome"/>
</dbReference>
<proteinExistence type="predicted"/>
<reference evidence="3 4" key="1">
    <citation type="journal article" date="2016" name="Genome Announc.">
        <title>Complete Genome Sequence of Thiostrepton-Producing Streptomyces laurentii ATCC 31255.</title>
        <authorList>
            <person name="Doi K."/>
            <person name="Fujino Y."/>
            <person name="Nagayoshi Y."/>
            <person name="Ohshima T."/>
            <person name="Ogata S."/>
        </authorList>
    </citation>
    <scope>NUCLEOTIDE SEQUENCE [LARGE SCALE GENOMIC DNA]</scope>
    <source>
        <strain evidence="3 4">ATCC 31255</strain>
    </source>
</reference>